<keyword evidence="5 8" id="KW-1133">Transmembrane helix</keyword>
<evidence type="ECO:0000256" key="6">
    <source>
        <dbReference type="ARBA" id="ARBA00023136"/>
    </source>
</evidence>
<organism evidence="10 11">
    <name type="scientific">Tolypocladium capitatum</name>
    <dbReference type="NCBI Taxonomy" id="45235"/>
    <lineage>
        <taxon>Eukaryota</taxon>
        <taxon>Fungi</taxon>
        <taxon>Dikarya</taxon>
        <taxon>Ascomycota</taxon>
        <taxon>Pezizomycotina</taxon>
        <taxon>Sordariomycetes</taxon>
        <taxon>Hypocreomycetidae</taxon>
        <taxon>Hypocreales</taxon>
        <taxon>Ophiocordycipitaceae</taxon>
        <taxon>Tolypocladium</taxon>
    </lineage>
</organism>
<feature type="transmembrane region" description="Helical" evidence="8">
    <location>
        <begin position="1406"/>
        <end position="1426"/>
    </location>
</feature>
<evidence type="ECO:0000256" key="1">
    <source>
        <dbReference type="ARBA" id="ARBA00004141"/>
    </source>
</evidence>
<feature type="transmembrane region" description="Helical" evidence="8">
    <location>
        <begin position="1617"/>
        <end position="1639"/>
    </location>
</feature>
<dbReference type="EMBL" id="NRSZ01000420">
    <property type="protein sequence ID" value="PNY27332.1"/>
    <property type="molecule type" value="Genomic_DNA"/>
</dbReference>
<feature type="transmembrane region" description="Helical" evidence="8">
    <location>
        <begin position="1483"/>
        <end position="1501"/>
    </location>
</feature>
<dbReference type="GO" id="GO:0016020">
    <property type="term" value="C:membrane"/>
    <property type="evidence" value="ECO:0007669"/>
    <property type="project" value="UniProtKB-SubCell"/>
</dbReference>
<dbReference type="Proteomes" id="UP000236621">
    <property type="component" value="Unassembled WGS sequence"/>
</dbReference>
<comment type="similarity">
    <text evidence="2">Belongs to the oligopeptide OPT transporter family.</text>
</comment>
<feature type="region of interest" description="Disordered" evidence="7">
    <location>
        <begin position="1553"/>
        <end position="1582"/>
    </location>
</feature>
<dbReference type="Pfam" id="PF12234">
    <property type="entry name" value="Rav1p_C"/>
    <property type="match status" value="1"/>
</dbReference>
<evidence type="ECO:0000313" key="10">
    <source>
        <dbReference type="EMBL" id="PNY27332.1"/>
    </source>
</evidence>
<protein>
    <submittedName>
        <fullName evidence="10">WD repeat protein</fullName>
    </submittedName>
</protein>
<dbReference type="PANTHER" id="PTHR13950:SF9">
    <property type="entry name" value="RABCONNECTIN-3A"/>
    <property type="match status" value="1"/>
</dbReference>
<dbReference type="GO" id="GO:0043291">
    <property type="term" value="C:RAVE complex"/>
    <property type="evidence" value="ECO:0007669"/>
    <property type="project" value="TreeGrafter"/>
</dbReference>
<evidence type="ECO:0000313" key="11">
    <source>
        <dbReference type="Proteomes" id="UP000236621"/>
    </source>
</evidence>
<accession>A0A2K3QIG3</accession>
<evidence type="ECO:0000256" key="8">
    <source>
        <dbReference type="SAM" id="Phobius"/>
    </source>
</evidence>
<evidence type="ECO:0000259" key="9">
    <source>
        <dbReference type="Pfam" id="PF12234"/>
    </source>
</evidence>
<proteinExistence type="inferred from homology"/>
<gene>
    <name evidence="10" type="ORF">TCAP_02745</name>
</gene>
<sequence length="2071" mass="226965">MIAVLPGKPQSRLQGLATGLWNNRQHNAYISGSAFTVLEGSHAILQTVYDDDVDHELEAIAIDEASGKIATCTAAQARVYRPLGIGDGNLKVPAPLLPPSRPSPQLTCRQWAQQSFFDIPSPSSDMACCLSWGSSEELLVAASSLSLFATRAQPICSWDKTLPSPAKSAVISHDSAYIACISQYDSLPKVWRRLAYGADEVRFDVTYLQHPDVVTSVRWRRPFHPEQAAENVLYTFCLDDSVRIWTPTDTIGGRHWQLWGRVSLLDTLGGAPSSRLVCVIDGRDFTASVESAVKDRMADDQSTDDVALDHLVAVANRNPEICLTIDSCGVMVAWALENVGSSTGDSPGVFNIAQVQSRQFETMGGFLKLHDSPHVQMQTYCDRLDGRLHMIVHSFDGRAGVFACNVADLLDPTTNDKRLCLQTVWSGHSAAIKKMVRNFSGKAVVSRTGGGESIVWQHSSSRSRDASAPALTRRSVIPERGHIHRICVVRKGRFVVLLGESTISLWDCRSETASPLAQCSFQIPGTPLCLIILPRPDAKQATTAHIATITSDGKGLVWEVKLPHYREDPGTREGAGIREFCRFELGIVEGLKYVLPVDPAGSSPVVSGFLDVFARDVAISYTRTGRVDFWTARVDTARQGIDWLSTCCTETGLSDPALASGSMLKKAALVNSARSKLTIWDIGGSRLEFDEDYTLQNVIQDLDWTSTPDGQSILAVGFQYRVVLLSQMRFDYLNKGPAWAPIREISIRELTPHPIGDSTWLGDGHLVVGAGNQLFVYDRRAGSGESLMAHVRLAHRKDGTWDLFEAVQRFNGPIPVFHPQFLSQCVLAGKSSLVRRILAALHKTLKYLVPGEAVDDYLGLDLRDFYTTSTMQGQVPDRAKGSFLNEDYDEDNDDVFSGQTAVSINEKLLTIGIPQLSGHEQIQLADMVECVALVEKHRRSMDENGARFMLFFRQNALRKGRTSDMHLSWREINWAYHSSSQDLLVDFVSRQAHGEMLWEHARGSGIFMWLSDANAVRGHFEVIARNEYAKSDVKNPVDCSLFYLALRKKTVLQGLWRMASWNKEQAATQRLLANNFEDARWRRAALKNAYALLSKRRFEYAAAFFLLGGRLEDAVEVCLRQLKDMQLAIAIARVYEGDGGPVLRKLLQDEVLPVAAQEGNRWLASWAFWMLGRKDMAVRALIMPVYALLETPCSPDIKSRLFLTDDPALVVLYSQLRQQTLQTLRGASKVTPKVEWEFVLHSAKLYDRMGCDLLGLDLAAGRSRVRRRGEPAQAVAAEELAGCRRPAADTARPRGRGNTGWYGDRHDDQVPDHGTARVPRARRRVAAGQLWPPNHSFVNFPPPTHHHPPPVDLIHPMEPLAAPAPALALRPFPPGRHFTVRSVAAGLGVGTVICAANVYFGLQTGWVSIMSMPASLMGFGIFRLLRRHLQFPFTPIENVLLQSVACGMAIMPLGCGFVGVIPAMNYLLAPDEQGPLPLSVTQLIVWSLGLCYFGVVFAVPLRRQVIIRERLRFPSGFSTAILISVLHGQGQESSSKEDLDAAARGGFASLVPREGLSSSSSSSSPAVGGVTDPAEENEHELQSPPDWAANMRLLVLCFFVSGIMTVSTYFLPVLRNVPIFGTAAANVWLWTLNPSLAYVGQGIIMGAETTLHMMLGAVIGWGLLSPLAKFRGWAPGPVDDWEHGSKGWIVWISLAIMLADAIVSLGYILGAKLAGLRERLRFGGVMALLRSPAHRYSLLPDQDQDQDQAAALINPSRSQPNGGRVNEERDDAPQEQLIGGRLVAAGLVLSVLLCVLTTHIVFRDLVPLYATVIAVLMALVLSIMGVRALGETDLNPVSGISKLAQLFFALIIPQSNKSSVLINLVAGAVSEAGALQAGDLMQDLKTGHLLGASPKAQFWGQVIGATVGAVLSAFIYRAYTLVYTIPGELFQVPTAYVWIFTARLVMGQGLPPMAKEWAMGAAALFACTTMARTVSVGKSWRPWIPGGIAVAVGMSPTERVSDHGSCKTGMYNVPSFTLARAIGGLFGWHWVRVMRRSNTPLIILASGFILGEGFLSIANLILQGFGVPHYY</sequence>
<dbReference type="PANTHER" id="PTHR13950">
    <property type="entry name" value="RABCONNECTIN-RELATED"/>
    <property type="match status" value="1"/>
</dbReference>
<feature type="transmembrane region" description="Helical" evidence="8">
    <location>
        <begin position="1782"/>
        <end position="1802"/>
    </location>
</feature>
<feature type="region of interest" description="Disordered" evidence="7">
    <location>
        <begin position="1285"/>
        <end position="1314"/>
    </location>
</feature>
<dbReference type="InterPro" id="IPR036322">
    <property type="entry name" value="WD40_repeat_dom_sf"/>
</dbReference>
<dbReference type="SUPFAM" id="SSF50978">
    <property type="entry name" value="WD40 repeat-like"/>
    <property type="match status" value="1"/>
</dbReference>
<comment type="caution">
    <text evidence="10">The sequence shown here is derived from an EMBL/GenBank/DDBJ whole genome shotgun (WGS) entry which is preliminary data.</text>
</comment>
<keyword evidence="6 8" id="KW-0472">Membrane</keyword>
<feature type="transmembrane region" description="Helical" evidence="8">
    <location>
        <begin position="1957"/>
        <end position="1974"/>
    </location>
</feature>
<keyword evidence="3" id="KW-0813">Transport</keyword>
<feature type="domain" description="RAVE complex protein Rav1 C-terminal" evidence="9">
    <location>
        <begin position="625"/>
        <end position="1258"/>
    </location>
</feature>
<feature type="transmembrane region" description="Helical" evidence="8">
    <location>
        <begin position="1651"/>
        <end position="1668"/>
    </location>
</feature>
<feature type="transmembrane region" description="Helical" evidence="8">
    <location>
        <begin position="1860"/>
        <end position="1878"/>
    </location>
</feature>
<feature type="transmembrane region" description="Helical" evidence="8">
    <location>
        <begin position="1898"/>
        <end position="1916"/>
    </location>
</feature>
<dbReference type="InterPro" id="IPR022033">
    <property type="entry name" value="Rav1p_C"/>
</dbReference>
<dbReference type="GO" id="GO:0007035">
    <property type="term" value="P:vacuolar acidification"/>
    <property type="evidence" value="ECO:0007669"/>
    <property type="project" value="TreeGrafter"/>
</dbReference>
<feature type="transmembrane region" description="Helical" evidence="8">
    <location>
        <begin position="1438"/>
        <end position="1463"/>
    </location>
</feature>
<feature type="transmembrane region" description="Helical" evidence="8">
    <location>
        <begin position="2041"/>
        <end position="2062"/>
    </location>
</feature>
<keyword evidence="4 8" id="KW-0812">Transmembrane</keyword>
<dbReference type="Pfam" id="PF03169">
    <property type="entry name" value="OPT"/>
    <property type="match status" value="1"/>
</dbReference>
<reference evidence="10 11" key="1">
    <citation type="submission" date="2017-08" db="EMBL/GenBank/DDBJ databases">
        <title>Harnessing the power of phylogenomics to disentangle the directionality and signatures of interkingdom host jumping in the parasitic fungal genus Tolypocladium.</title>
        <authorList>
            <person name="Quandt C.A."/>
            <person name="Patterson W."/>
            <person name="Spatafora J.W."/>
        </authorList>
    </citation>
    <scope>NUCLEOTIDE SEQUENCE [LARGE SCALE GENOMIC DNA]</scope>
    <source>
        <strain evidence="10 11">CBS 113982</strain>
    </source>
</reference>
<evidence type="ECO:0000256" key="5">
    <source>
        <dbReference type="ARBA" id="ARBA00022989"/>
    </source>
</evidence>
<feature type="transmembrane region" description="Helical" evidence="8">
    <location>
        <begin position="1688"/>
        <end position="1709"/>
    </location>
</feature>
<feature type="transmembrane region" description="Helical" evidence="8">
    <location>
        <begin position="1593"/>
        <end position="1611"/>
    </location>
</feature>
<keyword evidence="11" id="KW-1185">Reference proteome</keyword>
<evidence type="ECO:0000256" key="4">
    <source>
        <dbReference type="ARBA" id="ARBA00022692"/>
    </source>
</evidence>
<dbReference type="InterPro" id="IPR052208">
    <property type="entry name" value="DmX-like/RAVE_component"/>
</dbReference>
<dbReference type="GO" id="GO:0035673">
    <property type="term" value="F:oligopeptide transmembrane transporter activity"/>
    <property type="evidence" value="ECO:0007669"/>
    <property type="project" value="InterPro"/>
</dbReference>
<dbReference type="STRING" id="45235.A0A2K3QIG3"/>
<evidence type="ECO:0000256" key="3">
    <source>
        <dbReference type="ARBA" id="ARBA00022448"/>
    </source>
</evidence>
<feature type="compositionally biased region" description="Basic and acidic residues" evidence="7">
    <location>
        <begin position="1303"/>
        <end position="1314"/>
    </location>
</feature>
<comment type="subcellular location">
    <subcellularLocation>
        <location evidence="1">Membrane</location>
        <topology evidence="1">Multi-pass membrane protein</topology>
    </subcellularLocation>
</comment>
<evidence type="ECO:0000256" key="2">
    <source>
        <dbReference type="ARBA" id="ARBA00008807"/>
    </source>
</evidence>
<feature type="transmembrane region" description="Helical" evidence="8">
    <location>
        <begin position="1928"/>
        <end position="1945"/>
    </location>
</feature>
<dbReference type="InterPro" id="IPR004813">
    <property type="entry name" value="OPT"/>
</dbReference>
<evidence type="ECO:0000256" key="7">
    <source>
        <dbReference type="SAM" id="MobiDB-lite"/>
    </source>
</evidence>
<dbReference type="OrthoDB" id="342131at2759"/>
<feature type="transmembrane region" description="Helical" evidence="8">
    <location>
        <begin position="1808"/>
        <end position="1829"/>
    </location>
</feature>
<dbReference type="NCBIfam" id="TIGR00728">
    <property type="entry name" value="OPT_sfam"/>
    <property type="match status" value="1"/>
</dbReference>
<name>A0A2K3QIG3_9HYPO</name>